<proteinExistence type="predicted"/>
<feature type="domain" description="Glycosyltransferase 2-like" evidence="6">
    <location>
        <begin position="9"/>
        <end position="113"/>
    </location>
</feature>
<gene>
    <name evidence="7" type="ORF">FKY71_09020</name>
</gene>
<dbReference type="AlphaFoldDB" id="A0A540VRR2"/>
<name>A0A540VRR2_9GAMM</name>
<accession>A0A540VRR2</accession>
<dbReference type="InterPro" id="IPR029044">
    <property type="entry name" value="Nucleotide-diphossugar_trans"/>
</dbReference>
<organism evidence="7 8">
    <name type="scientific">Spiribacter salinus</name>
    <dbReference type="NCBI Taxonomy" id="1335746"/>
    <lineage>
        <taxon>Bacteria</taxon>
        <taxon>Pseudomonadati</taxon>
        <taxon>Pseudomonadota</taxon>
        <taxon>Gammaproteobacteria</taxon>
        <taxon>Chromatiales</taxon>
        <taxon>Ectothiorhodospiraceae</taxon>
        <taxon>Spiribacter</taxon>
    </lineage>
</organism>
<dbReference type="PANTHER" id="PTHR43646">
    <property type="entry name" value="GLYCOSYLTRANSFERASE"/>
    <property type="match status" value="1"/>
</dbReference>
<evidence type="ECO:0000256" key="2">
    <source>
        <dbReference type="ARBA" id="ARBA00022475"/>
    </source>
</evidence>
<sequence length="246" mass="27260">MSSDQFTLSVIIPAWNEGDYLPDTLASLEHAIQSLPNEVACEVIVVDNASSDNTRSIALSRGACVIFEPERRIARVRNAGAEAAKGDGLVFLDADTRIRATHLTAVVAGLRAGLAGGGVPIDFDHLEGALQRAGLRAWNALSRRAHWAAGCFVFARADLHRAVGGFSEAVYAGEEIAYSRALKRLAQHQGRAFRILDIQPVVSSSRKITWFRPWQHAIVLLTFLFFPWAGRFKRLTWFWYHRPHDG</sequence>
<dbReference type="EMBL" id="VIFK01000068">
    <property type="protein sequence ID" value="TQE99356.1"/>
    <property type="molecule type" value="Genomic_DNA"/>
</dbReference>
<evidence type="ECO:0000256" key="5">
    <source>
        <dbReference type="ARBA" id="ARBA00023136"/>
    </source>
</evidence>
<protein>
    <submittedName>
        <fullName evidence="7">Glycosyltransferase</fullName>
    </submittedName>
</protein>
<dbReference type="Proteomes" id="UP000315400">
    <property type="component" value="Unassembled WGS sequence"/>
</dbReference>
<dbReference type="GO" id="GO:0005886">
    <property type="term" value="C:plasma membrane"/>
    <property type="evidence" value="ECO:0007669"/>
    <property type="project" value="UniProtKB-SubCell"/>
</dbReference>
<dbReference type="GO" id="GO:0016757">
    <property type="term" value="F:glycosyltransferase activity"/>
    <property type="evidence" value="ECO:0007669"/>
    <property type="project" value="UniProtKB-KW"/>
</dbReference>
<evidence type="ECO:0000313" key="7">
    <source>
        <dbReference type="EMBL" id="TQE99356.1"/>
    </source>
</evidence>
<dbReference type="PANTHER" id="PTHR43646:SF2">
    <property type="entry name" value="GLYCOSYLTRANSFERASE 2-LIKE DOMAIN-CONTAINING PROTEIN"/>
    <property type="match status" value="1"/>
</dbReference>
<dbReference type="Gene3D" id="3.90.550.10">
    <property type="entry name" value="Spore Coat Polysaccharide Biosynthesis Protein SpsA, Chain A"/>
    <property type="match status" value="1"/>
</dbReference>
<dbReference type="STRING" id="1260251.SPISAL_05105"/>
<dbReference type="InterPro" id="IPR001173">
    <property type="entry name" value="Glyco_trans_2-like"/>
</dbReference>
<comment type="subcellular location">
    <subcellularLocation>
        <location evidence="1">Cell membrane</location>
    </subcellularLocation>
</comment>
<dbReference type="Pfam" id="PF00535">
    <property type="entry name" value="Glycos_transf_2"/>
    <property type="match status" value="1"/>
</dbReference>
<keyword evidence="2" id="KW-1003">Cell membrane</keyword>
<dbReference type="RefSeq" id="WP_016353422.1">
    <property type="nucleotide sequence ID" value="NZ_MBFX01000002.1"/>
</dbReference>
<evidence type="ECO:0000259" key="6">
    <source>
        <dbReference type="Pfam" id="PF00535"/>
    </source>
</evidence>
<comment type="caution">
    <text evidence="7">The sequence shown here is derived from an EMBL/GenBank/DDBJ whole genome shotgun (WGS) entry which is preliminary data.</text>
</comment>
<evidence type="ECO:0000256" key="1">
    <source>
        <dbReference type="ARBA" id="ARBA00004236"/>
    </source>
</evidence>
<evidence type="ECO:0000313" key="8">
    <source>
        <dbReference type="Proteomes" id="UP000315400"/>
    </source>
</evidence>
<evidence type="ECO:0000256" key="3">
    <source>
        <dbReference type="ARBA" id="ARBA00022676"/>
    </source>
</evidence>
<keyword evidence="3" id="KW-0328">Glycosyltransferase</keyword>
<keyword evidence="4 7" id="KW-0808">Transferase</keyword>
<reference evidence="7 8" key="1">
    <citation type="submission" date="2019-06" db="EMBL/GenBank/DDBJ databases">
        <title>Metagenome assembled Genome of Spiribacter salinus SL48-SHIP from the microbial mat of Salt Lake 48 (Novosibirsk region, Russia).</title>
        <authorList>
            <person name="Shipova A."/>
            <person name="Rozanov A.S."/>
            <person name="Bryanskaya A.V."/>
            <person name="Peltek S.E."/>
        </authorList>
    </citation>
    <scope>NUCLEOTIDE SEQUENCE [LARGE SCALE GENOMIC DNA]</scope>
    <source>
        <strain evidence="7">SL48-SHIP-2</strain>
    </source>
</reference>
<evidence type="ECO:0000256" key="4">
    <source>
        <dbReference type="ARBA" id="ARBA00022679"/>
    </source>
</evidence>
<keyword evidence="5" id="KW-0472">Membrane</keyword>
<dbReference type="SUPFAM" id="SSF53448">
    <property type="entry name" value="Nucleotide-diphospho-sugar transferases"/>
    <property type="match status" value="1"/>
</dbReference>